<keyword evidence="3" id="KW-1185">Reference proteome</keyword>
<proteinExistence type="predicted"/>
<gene>
    <name evidence="2" type="ORF">ACFFTL_42985</name>
</gene>
<feature type="chain" id="PRO_5045061201" description="Dockerin domain-containing protein" evidence="1">
    <location>
        <begin position="24"/>
        <end position="231"/>
    </location>
</feature>
<keyword evidence="1" id="KW-0732">Signal</keyword>
<organism evidence="2 3">
    <name type="scientific">Streptomyces yanii</name>
    <dbReference type="NCBI Taxonomy" id="78510"/>
    <lineage>
        <taxon>Bacteria</taxon>
        <taxon>Bacillati</taxon>
        <taxon>Actinomycetota</taxon>
        <taxon>Actinomycetes</taxon>
        <taxon>Kitasatosporales</taxon>
        <taxon>Streptomycetaceae</taxon>
        <taxon>Streptomyces</taxon>
    </lineage>
</organism>
<accession>A0ABV5RLW1</accession>
<dbReference type="RefSeq" id="WP_345516725.1">
    <property type="nucleotide sequence ID" value="NZ_BAAAXD010000039.1"/>
</dbReference>
<dbReference type="EMBL" id="JBHMCG010000200">
    <property type="protein sequence ID" value="MFB9578845.1"/>
    <property type="molecule type" value="Genomic_DNA"/>
</dbReference>
<evidence type="ECO:0000256" key="1">
    <source>
        <dbReference type="SAM" id="SignalP"/>
    </source>
</evidence>
<dbReference type="PROSITE" id="PS00018">
    <property type="entry name" value="EF_HAND_1"/>
    <property type="match status" value="1"/>
</dbReference>
<protein>
    <recommendedName>
        <fullName evidence="4">Dockerin domain-containing protein</fullName>
    </recommendedName>
</protein>
<feature type="signal peptide" evidence="1">
    <location>
        <begin position="1"/>
        <end position="23"/>
    </location>
</feature>
<reference evidence="2 3" key="1">
    <citation type="submission" date="2024-09" db="EMBL/GenBank/DDBJ databases">
        <authorList>
            <person name="Sun Q."/>
            <person name="Mori K."/>
        </authorList>
    </citation>
    <scope>NUCLEOTIDE SEQUENCE [LARGE SCALE GENOMIC DNA]</scope>
    <source>
        <strain evidence="2 3">JCM 3331</strain>
    </source>
</reference>
<evidence type="ECO:0008006" key="4">
    <source>
        <dbReference type="Google" id="ProtNLM"/>
    </source>
</evidence>
<comment type="caution">
    <text evidence="2">The sequence shown here is derived from an EMBL/GenBank/DDBJ whole genome shotgun (WGS) entry which is preliminary data.</text>
</comment>
<dbReference type="Proteomes" id="UP001589710">
    <property type="component" value="Unassembled WGS sequence"/>
</dbReference>
<name>A0ABV5RLW1_9ACTN</name>
<evidence type="ECO:0000313" key="2">
    <source>
        <dbReference type="EMBL" id="MFB9578845.1"/>
    </source>
</evidence>
<dbReference type="InterPro" id="IPR018247">
    <property type="entry name" value="EF_Hand_1_Ca_BS"/>
</dbReference>
<sequence length="231" mass="23908">MRKKKLGWSLGAGAAVILGLGTAASGLSSANASSLDTSDSTATHPVEVKVLAPKRGDNAGVEGKGWFVDLKLSFRGKTLAQTGFNGLQLTGPAAHNNIAPFPGTFSTGQDDKIPGLVVLDSTTNSTLPGFSGPGTNLANLFNLSGVTNRTPNKTELWDTWIVGAPIVGQNVDTSLSVAVVDDLNHDGIYNDAPSVVKDLNDDGKIDAKDLKLMGVASNIVTIPFRINADPA</sequence>
<evidence type="ECO:0000313" key="3">
    <source>
        <dbReference type="Proteomes" id="UP001589710"/>
    </source>
</evidence>